<sequence>MGTGNGENLEPGGEHPLLAAGLKDIHRPPTEHGARDAPMGQMDGEGSENDTEPHQGNVDFCMFPSDAWLYEQ</sequence>
<organism evidence="1 2">
    <name type="scientific">Streptomyces scopuliridis</name>
    <dbReference type="NCBI Taxonomy" id="452529"/>
    <lineage>
        <taxon>Bacteria</taxon>
        <taxon>Bacillati</taxon>
        <taxon>Actinomycetota</taxon>
        <taxon>Actinomycetes</taxon>
        <taxon>Kitasatosporales</taxon>
        <taxon>Streptomycetaceae</taxon>
        <taxon>Streptomyces</taxon>
    </lineage>
</organism>
<dbReference type="EMBL" id="CP109109">
    <property type="protein sequence ID" value="WSB99565.1"/>
    <property type="molecule type" value="Genomic_DNA"/>
</dbReference>
<keyword evidence="2" id="KW-1185">Reference proteome</keyword>
<gene>
    <name evidence="1" type="ORF">OG835_22880</name>
</gene>
<reference evidence="1" key="1">
    <citation type="submission" date="2022-10" db="EMBL/GenBank/DDBJ databases">
        <title>The complete genomes of actinobacterial strains from the NBC collection.</title>
        <authorList>
            <person name="Joergensen T.S."/>
            <person name="Alvarez Arevalo M."/>
            <person name="Sterndorff E.B."/>
            <person name="Faurdal D."/>
            <person name="Vuksanovic O."/>
            <person name="Mourched A.-S."/>
            <person name="Charusanti P."/>
            <person name="Shaw S."/>
            <person name="Blin K."/>
            <person name="Weber T."/>
        </authorList>
    </citation>
    <scope>NUCLEOTIDE SEQUENCE</scope>
    <source>
        <strain evidence="1">NBC 01771</strain>
    </source>
</reference>
<evidence type="ECO:0000313" key="1">
    <source>
        <dbReference type="EMBL" id="WSB99565.1"/>
    </source>
</evidence>
<accession>A0ACD4ZML4</accession>
<dbReference type="Proteomes" id="UP001348369">
    <property type="component" value="Chromosome"/>
</dbReference>
<protein>
    <submittedName>
        <fullName evidence="1">Uncharacterized protein</fullName>
    </submittedName>
</protein>
<evidence type="ECO:0000313" key="2">
    <source>
        <dbReference type="Proteomes" id="UP001348369"/>
    </source>
</evidence>
<proteinExistence type="predicted"/>
<name>A0ACD4ZML4_9ACTN</name>